<protein>
    <submittedName>
        <fullName evidence="1">Adenylate-forming enzyme</fullName>
    </submittedName>
</protein>
<dbReference type="Proteomes" id="UP000036959">
    <property type="component" value="Unassembled WGS sequence"/>
</dbReference>
<sequence length="256" mass="28429">MNFIDFTRMMGAFASTRYGLRFSDRATFDSWQTRRLDAFLRTRLTQASFYRDYPRHELAALPVVDKPFTLQRFAAFNTRGIALETALAAARALESSGVLPSQFDPKLTAGLSSGTSGRPGVFLASASERATWAGIMLARTLDRDLLRLLATRAKPLRVAFFLRANSSLYTTLHSHRIEFRFFDLQAGAHTHIDTLAGFAPEVLVAPASVLGWLAGETLAGRLPLSPRKVISVAEVLEPDDEALIREAWGKLVHQLY</sequence>
<proteinExistence type="predicted"/>
<dbReference type="PANTHER" id="PTHR36932:SF1">
    <property type="entry name" value="CAPSULAR POLYSACCHARIDE BIOSYNTHESIS PROTEIN"/>
    <property type="match status" value="1"/>
</dbReference>
<comment type="caution">
    <text evidence="1">The sequence shown here is derived from an EMBL/GenBank/DDBJ whole genome shotgun (WGS) entry which is preliminary data.</text>
</comment>
<dbReference type="RefSeq" id="WP_157056275.1">
    <property type="nucleotide sequence ID" value="NZ_LFJJ01000310.1"/>
</dbReference>
<accession>A0A0L0M2H0</accession>
<dbReference type="AlphaFoldDB" id="A0A0L0M2H0"/>
<dbReference type="EMBL" id="LFJJ01000310">
    <property type="protein sequence ID" value="KND56857.1"/>
    <property type="molecule type" value="Genomic_DNA"/>
</dbReference>
<keyword evidence="2" id="KW-1185">Reference proteome</keyword>
<dbReference type="InterPro" id="IPR042099">
    <property type="entry name" value="ANL_N_sf"/>
</dbReference>
<dbReference type="PANTHER" id="PTHR36932">
    <property type="entry name" value="CAPSULAR POLYSACCHARIDE BIOSYNTHESIS PROTEIN"/>
    <property type="match status" value="1"/>
</dbReference>
<dbReference type="InterPro" id="IPR053158">
    <property type="entry name" value="CapK_Type1_Caps_Biosynth"/>
</dbReference>
<dbReference type="PATRIC" id="fig|242163.4.peg.4274"/>
<name>A0A0L0M2H0_9BURK</name>
<dbReference type="Gene3D" id="3.40.50.12780">
    <property type="entry name" value="N-terminal domain of ligase-like"/>
    <property type="match status" value="1"/>
</dbReference>
<evidence type="ECO:0000313" key="1">
    <source>
        <dbReference type="EMBL" id="KND56857.1"/>
    </source>
</evidence>
<dbReference type="OrthoDB" id="5298740at2"/>
<reference evidence="2" key="1">
    <citation type="submission" date="2015-06" db="EMBL/GenBank/DDBJ databases">
        <title>Comparative genomics of Burkholderia leaf nodule symbionts.</title>
        <authorList>
            <person name="Carlier A."/>
            <person name="Eberl L."/>
            <person name="Pinto-Carbo M."/>
        </authorList>
    </citation>
    <scope>NUCLEOTIDE SEQUENCE [LARGE SCALE GENOMIC DNA]</scope>
    <source>
        <strain evidence="2">UZHbot4</strain>
    </source>
</reference>
<gene>
    <name evidence="1" type="ORF">BVER_03994c</name>
</gene>
<evidence type="ECO:0000313" key="2">
    <source>
        <dbReference type="Proteomes" id="UP000036959"/>
    </source>
</evidence>
<organism evidence="1 2">
    <name type="scientific">Candidatus Burkholderia verschuerenii</name>
    <dbReference type="NCBI Taxonomy" id="242163"/>
    <lineage>
        <taxon>Bacteria</taxon>
        <taxon>Pseudomonadati</taxon>
        <taxon>Pseudomonadota</taxon>
        <taxon>Betaproteobacteria</taxon>
        <taxon>Burkholderiales</taxon>
        <taxon>Burkholderiaceae</taxon>
        <taxon>Burkholderia</taxon>
    </lineage>
</organism>